<dbReference type="RefSeq" id="WP_224080072.1">
    <property type="nucleotide sequence ID" value="NZ_CAJZAI010000005.1"/>
</dbReference>
<accession>A0ABN7YPJ5</accession>
<gene>
    <name evidence="1" type="ORF">LMG23992_02458</name>
</gene>
<comment type="caution">
    <text evidence="1">The sequence shown here is derived from an EMBL/GenBank/DDBJ whole genome shotgun (WGS) entry which is preliminary data.</text>
</comment>
<dbReference type="InterPro" id="IPR008727">
    <property type="entry name" value="PAAR_motif"/>
</dbReference>
<dbReference type="Proteomes" id="UP000727654">
    <property type="component" value="Unassembled WGS sequence"/>
</dbReference>
<dbReference type="Pfam" id="PF05488">
    <property type="entry name" value="PAAR_motif"/>
    <property type="match status" value="1"/>
</dbReference>
<proteinExistence type="predicted"/>
<name>A0ABN7YPJ5_9BURK</name>
<reference evidence="1 2" key="1">
    <citation type="submission" date="2021-08" db="EMBL/GenBank/DDBJ databases">
        <authorList>
            <person name="Peeters C."/>
        </authorList>
    </citation>
    <scope>NUCLEOTIDE SEQUENCE [LARGE SCALE GENOMIC DNA]</scope>
    <source>
        <strain evidence="1 2">LMG 23992</strain>
    </source>
</reference>
<dbReference type="CDD" id="cd14744">
    <property type="entry name" value="PAAR_CT_2"/>
    <property type="match status" value="1"/>
</dbReference>
<keyword evidence="2" id="KW-1185">Reference proteome</keyword>
<sequence>MPDIRYALRNGDATSTGGILIATGDSMFHHGVKVGVEGDYATCPACKAGGPVMNDCYPAFGLHGKQILVSGARVYCKCAKRPVVQPSQSDFTIEVNRSGAAGEANSESEVATAGQLVRSNSHQYDQRVQLLDEGTGAPLVSRKYRLIGPAGSYEGRTDGSGFTNRVMGDGADLVTFEIFGEDA</sequence>
<evidence type="ECO:0008006" key="3">
    <source>
        <dbReference type="Google" id="ProtNLM"/>
    </source>
</evidence>
<protein>
    <recommendedName>
        <fullName evidence="3">PAAR domain-containing protein</fullName>
    </recommendedName>
</protein>
<evidence type="ECO:0000313" key="2">
    <source>
        <dbReference type="Proteomes" id="UP000727654"/>
    </source>
</evidence>
<organism evidence="1 2">
    <name type="scientific">Cupriavidus laharis</name>
    <dbReference type="NCBI Taxonomy" id="151654"/>
    <lineage>
        <taxon>Bacteria</taxon>
        <taxon>Pseudomonadati</taxon>
        <taxon>Pseudomonadota</taxon>
        <taxon>Betaproteobacteria</taxon>
        <taxon>Burkholderiales</taxon>
        <taxon>Burkholderiaceae</taxon>
        <taxon>Cupriavidus</taxon>
    </lineage>
</organism>
<evidence type="ECO:0000313" key="1">
    <source>
        <dbReference type="EMBL" id="CAG9173457.1"/>
    </source>
</evidence>
<dbReference type="EMBL" id="CAJZAI010000005">
    <property type="protein sequence ID" value="CAG9173457.1"/>
    <property type="molecule type" value="Genomic_DNA"/>
</dbReference>